<protein>
    <submittedName>
        <fullName evidence="2">Uncharacterized protein</fullName>
    </submittedName>
</protein>
<keyword evidence="1" id="KW-0732">Signal</keyword>
<feature type="signal peptide" evidence="1">
    <location>
        <begin position="1"/>
        <end position="18"/>
    </location>
</feature>
<reference evidence="2 3" key="1">
    <citation type="journal article" date="2023" name="Nucleic Acids Res.">
        <title>The hologenome of Daphnia magna reveals possible DNA methylation and microbiome-mediated evolution of the host genome.</title>
        <authorList>
            <person name="Chaturvedi A."/>
            <person name="Li X."/>
            <person name="Dhandapani V."/>
            <person name="Marshall H."/>
            <person name="Kissane S."/>
            <person name="Cuenca-Cambronero M."/>
            <person name="Asole G."/>
            <person name="Calvet F."/>
            <person name="Ruiz-Romero M."/>
            <person name="Marangio P."/>
            <person name="Guigo R."/>
            <person name="Rago D."/>
            <person name="Mirbahai L."/>
            <person name="Eastwood N."/>
            <person name="Colbourne J.K."/>
            <person name="Zhou J."/>
            <person name="Mallon E."/>
            <person name="Orsini L."/>
        </authorList>
    </citation>
    <scope>NUCLEOTIDE SEQUENCE [LARGE SCALE GENOMIC DNA]</scope>
    <source>
        <strain evidence="2">LRV0_1</strain>
    </source>
</reference>
<evidence type="ECO:0000313" key="3">
    <source>
        <dbReference type="Proteomes" id="UP001234178"/>
    </source>
</evidence>
<keyword evidence="3" id="KW-1185">Reference proteome</keyword>
<organism evidence="2 3">
    <name type="scientific">Daphnia magna</name>
    <dbReference type="NCBI Taxonomy" id="35525"/>
    <lineage>
        <taxon>Eukaryota</taxon>
        <taxon>Metazoa</taxon>
        <taxon>Ecdysozoa</taxon>
        <taxon>Arthropoda</taxon>
        <taxon>Crustacea</taxon>
        <taxon>Branchiopoda</taxon>
        <taxon>Diplostraca</taxon>
        <taxon>Cladocera</taxon>
        <taxon>Anomopoda</taxon>
        <taxon>Daphniidae</taxon>
        <taxon>Daphnia</taxon>
    </lineage>
</organism>
<comment type="caution">
    <text evidence="2">The sequence shown here is derived from an EMBL/GenBank/DDBJ whole genome shotgun (WGS) entry which is preliminary data.</text>
</comment>
<name>A0ABR0A205_9CRUS</name>
<feature type="chain" id="PRO_5047441778" evidence="1">
    <location>
        <begin position="19"/>
        <end position="126"/>
    </location>
</feature>
<gene>
    <name evidence="2" type="ORF">OUZ56_001023</name>
</gene>
<evidence type="ECO:0000256" key="1">
    <source>
        <dbReference type="SAM" id="SignalP"/>
    </source>
</evidence>
<dbReference type="EMBL" id="JAOYFB010000036">
    <property type="protein sequence ID" value="KAK4018989.1"/>
    <property type="molecule type" value="Genomic_DNA"/>
</dbReference>
<proteinExistence type="predicted"/>
<sequence>MKTILVFMSLMCLTICVASPARNSPLLYAHESEVESMSTWDAERSNKLRKGVQDGQQPAFKHSQIVNVIALPETEHRPQEVALPQSPSWYYQHYYYISYFPVPNNSVPPDYDSYWPGLFTFPFYNY</sequence>
<dbReference type="Proteomes" id="UP001234178">
    <property type="component" value="Unassembled WGS sequence"/>
</dbReference>
<evidence type="ECO:0000313" key="2">
    <source>
        <dbReference type="EMBL" id="KAK4018989.1"/>
    </source>
</evidence>
<accession>A0ABR0A205</accession>